<dbReference type="Gene3D" id="3.40.1190.10">
    <property type="entry name" value="Mur-like, catalytic domain"/>
    <property type="match status" value="1"/>
</dbReference>
<dbReference type="InterPro" id="IPR036615">
    <property type="entry name" value="Mur_ligase_C_dom_sf"/>
</dbReference>
<feature type="domain" description="Mur ligase C-terminal" evidence="8">
    <location>
        <begin position="282"/>
        <end position="388"/>
    </location>
</feature>
<gene>
    <name evidence="10" type="ORF">METZ01_LOCUS9317</name>
</gene>
<dbReference type="GO" id="GO:0051301">
    <property type="term" value="P:cell division"/>
    <property type="evidence" value="ECO:0007669"/>
    <property type="project" value="InterPro"/>
</dbReference>
<feature type="domain" description="Mur ligase central" evidence="9">
    <location>
        <begin position="93"/>
        <end position="205"/>
    </location>
</feature>
<dbReference type="GO" id="GO:0005737">
    <property type="term" value="C:cytoplasm"/>
    <property type="evidence" value="ECO:0007669"/>
    <property type="project" value="UniProtKB-SubCell"/>
</dbReference>
<evidence type="ECO:0000256" key="3">
    <source>
        <dbReference type="ARBA" id="ARBA00022490"/>
    </source>
</evidence>
<dbReference type="Gene3D" id="3.90.190.20">
    <property type="entry name" value="Mur ligase, C-terminal domain"/>
    <property type="match status" value="1"/>
</dbReference>
<comment type="pathway">
    <text evidence="2">Cell wall biogenesis; peptidoglycan biosynthesis.</text>
</comment>
<evidence type="ECO:0000259" key="8">
    <source>
        <dbReference type="Pfam" id="PF02875"/>
    </source>
</evidence>
<evidence type="ECO:0000256" key="6">
    <source>
        <dbReference type="ARBA" id="ARBA00022840"/>
    </source>
</evidence>
<dbReference type="HAMAP" id="MF_00639">
    <property type="entry name" value="MurD"/>
    <property type="match status" value="1"/>
</dbReference>
<accession>A0A381NSL6</accession>
<protein>
    <submittedName>
        <fullName evidence="10">Uncharacterized protein</fullName>
    </submittedName>
</protein>
<sequence length="460" mass="47269">MDALVRRDVEVLGVDDRPGAAARACAERLAVELVEAPAPGDWPRLVGQATEVVVAPGIPDGHPLFAAAEAAGVVVLDESDLAARWDDRPRCAVTGTNGKTTVVTLVADMLERSGLRALPSGNTDTPLVAAIDDAEADLFVVEASSFRLGHAANFGASPAAWLNFAPDHLDVHADLASYEDAKARIWEGIASPPDAVANLGDPVVAARAPAGATGFGTPDAACRIESGLLLLDGSPVVEVAALPRSMPHDLENAQAACAVAVRSGATVEACADSLRGFGGLEHRMSFVAEVDGVRYVDDSKATTPHAALTALSGLPGAVLIAGGRNKGLDLTRLADGRPGAVVAIGEAADAVAAAFDGRCPVVVASSMEEAVRAARRSAAGTGTVLLSPGCSSFDWYGSYADRGRDFQRIVRSLAGTGEAWRRTRPAGLPPGPRGGPGGPADDRSATWFSGRPPCSWASWE</sequence>
<evidence type="ECO:0000256" key="2">
    <source>
        <dbReference type="ARBA" id="ARBA00004752"/>
    </source>
</evidence>
<feature type="region of interest" description="Disordered" evidence="7">
    <location>
        <begin position="420"/>
        <end position="460"/>
    </location>
</feature>
<dbReference type="GO" id="GO:0005524">
    <property type="term" value="F:ATP binding"/>
    <property type="evidence" value="ECO:0007669"/>
    <property type="project" value="UniProtKB-KW"/>
</dbReference>
<reference evidence="10" key="1">
    <citation type="submission" date="2018-05" db="EMBL/GenBank/DDBJ databases">
        <authorList>
            <person name="Lanie J.A."/>
            <person name="Ng W.-L."/>
            <person name="Kazmierczak K.M."/>
            <person name="Andrzejewski T.M."/>
            <person name="Davidsen T.M."/>
            <person name="Wayne K.J."/>
            <person name="Tettelin H."/>
            <person name="Glass J.I."/>
            <person name="Rusch D."/>
            <person name="Podicherti R."/>
            <person name="Tsui H.-C.T."/>
            <person name="Winkler M.E."/>
        </authorList>
    </citation>
    <scope>NUCLEOTIDE SEQUENCE</scope>
</reference>
<dbReference type="InterPro" id="IPR036565">
    <property type="entry name" value="Mur-like_cat_sf"/>
</dbReference>
<dbReference type="GO" id="GO:0008360">
    <property type="term" value="P:regulation of cell shape"/>
    <property type="evidence" value="ECO:0007669"/>
    <property type="project" value="InterPro"/>
</dbReference>
<keyword evidence="5" id="KW-0547">Nucleotide-binding</keyword>
<dbReference type="InterPro" id="IPR005762">
    <property type="entry name" value="MurD"/>
</dbReference>
<dbReference type="GO" id="GO:0008764">
    <property type="term" value="F:UDP-N-acetylmuramoylalanine-D-glutamate ligase activity"/>
    <property type="evidence" value="ECO:0007669"/>
    <property type="project" value="UniProtKB-EC"/>
</dbReference>
<name>A0A381NSL6_9ZZZZ</name>
<proteinExistence type="inferred from homology"/>
<dbReference type="Pfam" id="PF02875">
    <property type="entry name" value="Mur_ligase_C"/>
    <property type="match status" value="1"/>
</dbReference>
<comment type="subcellular location">
    <subcellularLocation>
        <location evidence="1">Cytoplasm</location>
    </subcellularLocation>
</comment>
<keyword evidence="3" id="KW-0963">Cytoplasm</keyword>
<organism evidence="10">
    <name type="scientific">marine metagenome</name>
    <dbReference type="NCBI Taxonomy" id="408172"/>
    <lineage>
        <taxon>unclassified sequences</taxon>
        <taxon>metagenomes</taxon>
        <taxon>ecological metagenomes</taxon>
    </lineage>
</organism>
<keyword evidence="4" id="KW-0436">Ligase</keyword>
<evidence type="ECO:0000256" key="4">
    <source>
        <dbReference type="ARBA" id="ARBA00022598"/>
    </source>
</evidence>
<dbReference type="InterPro" id="IPR013221">
    <property type="entry name" value="Mur_ligase_cen"/>
</dbReference>
<evidence type="ECO:0000256" key="5">
    <source>
        <dbReference type="ARBA" id="ARBA00022741"/>
    </source>
</evidence>
<dbReference type="NCBIfam" id="TIGR01087">
    <property type="entry name" value="murD"/>
    <property type="match status" value="1"/>
</dbReference>
<dbReference type="EMBL" id="UINC01000503">
    <property type="protein sequence ID" value="SUZ56463.1"/>
    <property type="molecule type" value="Genomic_DNA"/>
</dbReference>
<dbReference type="SUPFAM" id="SSF53623">
    <property type="entry name" value="MurD-like peptide ligases, catalytic domain"/>
    <property type="match status" value="1"/>
</dbReference>
<dbReference type="InterPro" id="IPR004101">
    <property type="entry name" value="Mur_ligase_C"/>
</dbReference>
<dbReference type="Pfam" id="PF08245">
    <property type="entry name" value="Mur_ligase_M"/>
    <property type="match status" value="1"/>
</dbReference>
<dbReference type="PANTHER" id="PTHR43692:SF1">
    <property type="entry name" value="UDP-N-ACETYLMURAMOYLALANINE--D-GLUTAMATE LIGASE"/>
    <property type="match status" value="1"/>
</dbReference>
<evidence type="ECO:0000256" key="1">
    <source>
        <dbReference type="ARBA" id="ARBA00004496"/>
    </source>
</evidence>
<dbReference type="PANTHER" id="PTHR43692">
    <property type="entry name" value="UDP-N-ACETYLMURAMOYLALANINE--D-GLUTAMATE LIGASE"/>
    <property type="match status" value="1"/>
</dbReference>
<evidence type="ECO:0000256" key="7">
    <source>
        <dbReference type="SAM" id="MobiDB-lite"/>
    </source>
</evidence>
<dbReference type="GO" id="GO:0009252">
    <property type="term" value="P:peptidoglycan biosynthetic process"/>
    <property type="evidence" value="ECO:0007669"/>
    <property type="project" value="UniProtKB-UniPathway"/>
</dbReference>
<evidence type="ECO:0000313" key="10">
    <source>
        <dbReference type="EMBL" id="SUZ56463.1"/>
    </source>
</evidence>
<dbReference type="AlphaFoldDB" id="A0A381NSL6"/>
<evidence type="ECO:0000259" key="9">
    <source>
        <dbReference type="Pfam" id="PF08245"/>
    </source>
</evidence>
<dbReference type="UniPathway" id="UPA00219"/>
<keyword evidence="6" id="KW-0067">ATP-binding</keyword>
<dbReference type="SUPFAM" id="SSF53244">
    <property type="entry name" value="MurD-like peptide ligases, peptide-binding domain"/>
    <property type="match status" value="1"/>
</dbReference>